<evidence type="ECO:0000313" key="3">
    <source>
        <dbReference type="EMBL" id="NKY55734.1"/>
    </source>
</evidence>
<organism evidence="3 4">
    <name type="scientific">Nocardia flavorosea</name>
    <dbReference type="NCBI Taxonomy" id="53429"/>
    <lineage>
        <taxon>Bacteria</taxon>
        <taxon>Bacillati</taxon>
        <taxon>Actinomycetota</taxon>
        <taxon>Actinomycetes</taxon>
        <taxon>Mycobacteriales</taxon>
        <taxon>Nocardiaceae</taxon>
        <taxon>Nocardia</taxon>
    </lineage>
</organism>
<dbReference type="Pfam" id="PF03466">
    <property type="entry name" value="LysR_substrate"/>
    <property type="match status" value="1"/>
</dbReference>
<dbReference type="InterPro" id="IPR005119">
    <property type="entry name" value="LysR_subst-bd"/>
</dbReference>
<feature type="region of interest" description="Disordered" evidence="1">
    <location>
        <begin position="88"/>
        <end position="111"/>
    </location>
</feature>
<feature type="domain" description="LysR substrate-binding" evidence="2">
    <location>
        <begin position="24"/>
        <end position="77"/>
    </location>
</feature>
<dbReference type="RefSeq" id="WP_168433868.1">
    <property type="nucleotide sequence ID" value="NZ_JAAXOT010000002.1"/>
</dbReference>
<feature type="compositionally biased region" description="Basic residues" evidence="1">
    <location>
        <begin position="101"/>
        <end position="111"/>
    </location>
</feature>
<reference evidence="3 4" key="1">
    <citation type="submission" date="2020-04" db="EMBL/GenBank/DDBJ databases">
        <title>MicrobeNet Type strains.</title>
        <authorList>
            <person name="Nicholson A.C."/>
        </authorList>
    </citation>
    <scope>NUCLEOTIDE SEQUENCE [LARGE SCALE GENOMIC DNA]</scope>
    <source>
        <strain evidence="3 4">JCM 3332</strain>
    </source>
</reference>
<name>A0A846YDB8_9NOCA</name>
<evidence type="ECO:0000256" key="1">
    <source>
        <dbReference type="SAM" id="MobiDB-lite"/>
    </source>
</evidence>
<comment type="caution">
    <text evidence="3">The sequence shown here is derived from an EMBL/GenBank/DDBJ whole genome shotgun (WGS) entry which is preliminary data.</text>
</comment>
<keyword evidence="4" id="KW-1185">Reference proteome</keyword>
<evidence type="ECO:0000313" key="4">
    <source>
        <dbReference type="Proteomes" id="UP000570678"/>
    </source>
</evidence>
<gene>
    <name evidence="3" type="ORF">HGA15_06080</name>
</gene>
<evidence type="ECO:0000259" key="2">
    <source>
        <dbReference type="Pfam" id="PF03466"/>
    </source>
</evidence>
<sequence length="111" mass="11842">MAREQQIVIAASTHPLAGTAQIDAAGLGIACVTRISAQSALQVGRVAELPLQPTPTTRPVHLIHRRGRVMREPSLRLVACPIAATPTELADTPVPWPSPGPRHRLSKPFPP</sequence>
<dbReference type="AlphaFoldDB" id="A0A846YDB8"/>
<protein>
    <recommendedName>
        <fullName evidence="2">LysR substrate-binding domain-containing protein</fullName>
    </recommendedName>
</protein>
<proteinExistence type="predicted"/>
<dbReference type="EMBL" id="JAAXOT010000002">
    <property type="protein sequence ID" value="NKY55734.1"/>
    <property type="molecule type" value="Genomic_DNA"/>
</dbReference>
<dbReference type="SUPFAM" id="SSF53850">
    <property type="entry name" value="Periplasmic binding protein-like II"/>
    <property type="match status" value="1"/>
</dbReference>
<accession>A0A846YDB8</accession>
<dbReference type="Proteomes" id="UP000570678">
    <property type="component" value="Unassembled WGS sequence"/>
</dbReference>